<gene>
    <name evidence="1" type="ORF">AQJ46_50650</name>
</gene>
<dbReference type="RefSeq" id="WP_059212138.1">
    <property type="nucleotide sequence ID" value="NZ_KQ948695.1"/>
</dbReference>
<dbReference type="Gene3D" id="1.10.287.440">
    <property type="match status" value="1"/>
</dbReference>
<dbReference type="InterPro" id="IPR016193">
    <property type="entry name" value="Cytidine_deaminase-like"/>
</dbReference>
<dbReference type="InterPro" id="IPR002695">
    <property type="entry name" value="PurH-like"/>
</dbReference>
<dbReference type="PANTHER" id="PTHR11692:SF0">
    <property type="entry name" value="BIFUNCTIONAL PURINE BIOSYNTHESIS PROTEIN ATIC"/>
    <property type="match status" value="1"/>
</dbReference>
<protein>
    <submittedName>
        <fullName evidence="1">IMP cyclohydrolase</fullName>
    </submittedName>
</protein>
<dbReference type="Gene3D" id="3.40.140.20">
    <property type="match status" value="2"/>
</dbReference>
<dbReference type="GO" id="GO:0004643">
    <property type="term" value="F:phosphoribosylaminoimidazolecarboxamide formyltransferase activity"/>
    <property type="evidence" value="ECO:0007669"/>
    <property type="project" value="InterPro"/>
</dbReference>
<dbReference type="InterPro" id="IPR024051">
    <property type="entry name" value="AICAR_Tfase_dup_dom_sf"/>
</dbReference>
<dbReference type="GO" id="GO:0003937">
    <property type="term" value="F:IMP cyclohydrolase activity"/>
    <property type="evidence" value="ECO:0007669"/>
    <property type="project" value="InterPro"/>
</dbReference>
<reference evidence="1 2" key="1">
    <citation type="submission" date="2015-10" db="EMBL/GenBank/DDBJ databases">
        <title>Draft genome sequence of Streptomyces canus DSM 40017, type strain for the species Streptomyces canus.</title>
        <authorList>
            <person name="Ruckert C."/>
            <person name="Winkler A."/>
            <person name="Kalinowski J."/>
            <person name="Kampfer P."/>
            <person name="Glaeser S."/>
        </authorList>
    </citation>
    <scope>NUCLEOTIDE SEQUENCE [LARGE SCALE GENOMIC DNA]</scope>
    <source>
        <strain evidence="1 2">DSM 40017</strain>
    </source>
</reference>
<dbReference type="EMBL" id="LMWU01000088">
    <property type="protein sequence ID" value="KUN53012.1"/>
    <property type="molecule type" value="Genomic_DNA"/>
</dbReference>
<name>A0A101RJS8_9ACTN</name>
<proteinExistence type="predicted"/>
<dbReference type="AlphaFoldDB" id="A0A101RJS8"/>
<accession>A0A101RJS8</accession>
<dbReference type="SUPFAM" id="SSF53927">
    <property type="entry name" value="Cytidine deaminase-like"/>
    <property type="match status" value="1"/>
</dbReference>
<dbReference type="GO" id="GO:0005829">
    <property type="term" value="C:cytosol"/>
    <property type="evidence" value="ECO:0007669"/>
    <property type="project" value="TreeGrafter"/>
</dbReference>
<dbReference type="PANTHER" id="PTHR11692">
    <property type="entry name" value="BIFUNCTIONAL PURINE BIOSYNTHESIS PROTEIN PURH"/>
    <property type="match status" value="1"/>
</dbReference>
<dbReference type="InterPro" id="IPR024050">
    <property type="entry name" value="AICAR_Tfase_insert_dom_sf"/>
</dbReference>
<organism evidence="1 2">
    <name type="scientific">Streptomyces canus</name>
    <dbReference type="NCBI Taxonomy" id="58343"/>
    <lineage>
        <taxon>Bacteria</taxon>
        <taxon>Bacillati</taxon>
        <taxon>Actinomycetota</taxon>
        <taxon>Actinomycetes</taxon>
        <taxon>Kitasatosporales</taxon>
        <taxon>Streptomycetaceae</taxon>
        <taxon>Streptomyces</taxon>
        <taxon>Streptomyces aurantiacus group</taxon>
    </lineage>
</organism>
<dbReference type="Pfam" id="PF01808">
    <property type="entry name" value="AICARFT_IMPCHas"/>
    <property type="match status" value="1"/>
</dbReference>
<keyword evidence="1" id="KW-0378">Hydrolase</keyword>
<comment type="caution">
    <text evidence="1">The sequence shown here is derived from an EMBL/GenBank/DDBJ whole genome shotgun (WGS) entry which is preliminary data.</text>
</comment>
<dbReference type="STRING" id="58343.AQJ46_50650"/>
<evidence type="ECO:0000313" key="2">
    <source>
        <dbReference type="Proteomes" id="UP000053669"/>
    </source>
</evidence>
<dbReference type="SMART" id="SM00798">
    <property type="entry name" value="AICARFT_IMPCHas"/>
    <property type="match status" value="1"/>
</dbReference>
<dbReference type="GO" id="GO:0006189">
    <property type="term" value="P:'de novo' IMP biosynthetic process"/>
    <property type="evidence" value="ECO:0007669"/>
    <property type="project" value="TreeGrafter"/>
</dbReference>
<sequence length="387" mass="41875">MDLRYGTNPQQRAATTAPVQPGPWPVRVLQGNPSYINMLDALNSWQLVLEASRALNRPAATSFKHVSPAGAAVAGPVDDVTAELYGIGRASVGALTSAYLRARDADPKSSYGDFAAVSHPVDAELAELLTSVVCDGIIAPGYAPGTVATLSKKKNGRFLVMEADETYTPPQHEAREVFGLRLTQQRDDVTLSTTLLDDVVCGTLPATAAEDLLLGLAVLRYTQSNSVCYLRGGATLGIGAGQQSRVDCTRLAGAKTDTWWLRRHPAVRALAFQPHVRRQDRINWQIRFIEGDLTPDESTRMSTVLSAPAPAPELTDKQRTQWLAALTQVAFVSDGALPFRDNVDHAHRHGVGYIAEPGGSIRSSEVEDACREHQIALARTGLRLFHH</sequence>
<evidence type="ECO:0000313" key="1">
    <source>
        <dbReference type="EMBL" id="KUN53012.1"/>
    </source>
</evidence>
<dbReference type="Proteomes" id="UP000053669">
    <property type="component" value="Unassembled WGS sequence"/>
</dbReference>
<dbReference type="NCBIfam" id="NF005492">
    <property type="entry name" value="PRK07106.1"/>
    <property type="match status" value="1"/>
</dbReference>